<gene>
    <name evidence="2" type="ORF">GSF22_24860</name>
</gene>
<dbReference type="EMBL" id="WVUH01000273">
    <property type="protein sequence ID" value="MBO4209200.1"/>
    <property type="molecule type" value="Genomic_DNA"/>
</dbReference>
<reference evidence="2 3" key="1">
    <citation type="submission" date="2019-12" db="EMBL/GenBank/DDBJ databases">
        <title>Whole genome sequencing of endophytic Actinobacterium Micromonospora sp. MPMI6T.</title>
        <authorList>
            <person name="Evv R."/>
            <person name="Podile A.R."/>
        </authorList>
    </citation>
    <scope>NUCLEOTIDE SEQUENCE [LARGE SCALE GENOMIC DNA]</scope>
    <source>
        <strain evidence="2 3">MPMI6</strain>
    </source>
</reference>
<keyword evidence="3" id="KW-1185">Reference proteome</keyword>
<proteinExistence type="predicted"/>
<evidence type="ECO:0000313" key="3">
    <source>
        <dbReference type="Proteomes" id="UP000823521"/>
    </source>
</evidence>
<name>A0ABS3VXE0_MICEH</name>
<evidence type="ECO:0008006" key="4">
    <source>
        <dbReference type="Google" id="ProtNLM"/>
    </source>
</evidence>
<feature type="compositionally biased region" description="Pro residues" evidence="1">
    <location>
        <begin position="90"/>
        <end position="103"/>
    </location>
</feature>
<feature type="region of interest" description="Disordered" evidence="1">
    <location>
        <begin position="90"/>
        <end position="124"/>
    </location>
</feature>
<feature type="non-terminal residue" evidence="2">
    <location>
        <position position="1"/>
    </location>
</feature>
<accession>A0ABS3VXE0</accession>
<organism evidence="2 3">
    <name type="scientific">Micromonospora echinofusca</name>
    <dbReference type="NCBI Taxonomy" id="47858"/>
    <lineage>
        <taxon>Bacteria</taxon>
        <taxon>Bacillati</taxon>
        <taxon>Actinomycetota</taxon>
        <taxon>Actinomycetes</taxon>
        <taxon>Micromonosporales</taxon>
        <taxon>Micromonosporaceae</taxon>
        <taxon>Micromonospora</taxon>
    </lineage>
</organism>
<evidence type="ECO:0000313" key="2">
    <source>
        <dbReference type="EMBL" id="MBO4209200.1"/>
    </source>
</evidence>
<dbReference type="Proteomes" id="UP000823521">
    <property type="component" value="Unassembled WGS sequence"/>
</dbReference>
<comment type="caution">
    <text evidence="2">The sequence shown here is derived from an EMBL/GenBank/DDBJ whole genome shotgun (WGS) entry which is preliminary data.</text>
</comment>
<sequence>WEAFTGKVRHLQLGTTRTTSDWQTAFENAGTALRHLRDTGKLTRGLRAVTAEHVIFHWNRIGIPPTTQATLAQAAAEAIFGRAPMPPGELWPRPVEPIPPSAVPPTAVDAPRRATPALINPQRR</sequence>
<protein>
    <recommendedName>
        <fullName evidence="4">Thiopeptide-type bacteriocin biosynthesis domain-containing protein</fullName>
    </recommendedName>
</protein>
<evidence type="ECO:0000256" key="1">
    <source>
        <dbReference type="SAM" id="MobiDB-lite"/>
    </source>
</evidence>